<comment type="caution">
    <text evidence="2">The sequence shown here is derived from an EMBL/GenBank/DDBJ whole genome shotgun (WGS) entry which is preliminary data.</text>
</comment>
<protein>
    <submittedName>
        <fullName evidence="2">Uncharacterized protein</fullName>
    </submittedName>
</protein>
<evidence type="ECO:0000256" key="1">
    <source>
        <dbReference type="SAM" id="MobiDB-lite"/>
    </source>
</evidence>
<accession>A0AAV7SAY1</accession>
<sequence length="127" mass="13680">MVDERGGSVGDDTELINERLIIIDIEDVVNDYNDNNAFQSCVGVHSKNKDLVDKTSVDATENANDDSLTNDSSTINGLANSLDDELVDDGLFNKDSATIDSHEGLNNGVVNGKNLKDFPVPSTHLSQ</sequence>
<name>A0AAV7SAY1_PLEWA</name>
<evidence type="ECO:0000313" key="2">
    <source>
        <dbReference type="EMBL" id="KAJ1160991.1"/>
    </source>
</evidence>
<dbReference type="EMBL" id="JANPWB010000008">
    <property type="protein sequence ID" value="KAJ1160991.1"/>
    <property type="molecule type" value="Genomic_DNA"/>
</dbReference>
<proteinExistence type="predicted"/>
<evidence type="ECO:0000313" key="3">
    <source>
        <dbReference type="Proteomes" id="UP001066276"/>
    </source>
</evidence>
<reference evidence="2" key="1">
    <citation type="journal article" date="2022" name="bioRxiv">
        <title>Sequencing and chromosome-scale assembly of the giantPleurodeles waltlgenome.</title>
        <authorList>
            <person name="Brown T."/>
            <person name="Elewa A."/>
            <person name="Iarovenko S."/>
            <person name="Subramanian E."/>
            <person name="Araus A.J."/>
            <person name="Petzold A."/>
            <person name="Susuki M."/>
            <person name="Suzuki K.-i.T."/>
            <person name="Hayashi T."/>
            <person name="Toyoda A."/>
            <person name="Oliveira C."/>
            <person name="Osipova E."/>
            <person name="Leigh N.D."/>
            <person name="Simon A."/>
            <person name="Yun M.H."/>
        </authorList>
    </citation>
    <scope>NUCLEOTIDE SEQUENCE</scope>
    <source>
        <strain evidence="2">20211129_DDA</strain>
        <tissue evidence="2">Liver</tissue>
    </source>
</reference>
<dbReference type="Proteomes" id="UP001066276">
    <property type="component" value="Chromosome 4_2"/>
</dbReference>
<organism evidence="2 3">
    <name type="scientific">Pleurodeles waltl</name>
    <name type="common">Iberian ribbed newt</name>
    <dbReference type="NCBI Taxonomy" id="8319"/>
    <lineage>
        <taxon>Eukaryota</taxon>
        <taxon>Metazoa</taxon>
        <taxon>Chordata</taxon>
        <taxon>Craniata</taxon>
        <taxon>Vertebrata</taxon>
        <taxon>Euteleostomi</taxon>
        <taxon>Amphibia</taxon>
        <taxon>Batrachia</taxon>
        <taxon>Caudata</taxon>
        <taxon>Salamandroidea</taxon>
        <taxon>Salamandridae</taxon>
        <taxon>Pleurodelinae</taxon>
        <taxon>Pleurodeles</taxon>
    </lineage>
</organism>
<keyword evidence="3" id="KW-1185">Reference proteome</keyword>
<gene>
    <name evidence="2" type="ORF">NDU88_001480</name>
</gene>
<feature type="compositionally biased region" description="Low complexity" evidence="1">
    <location>
        <begin position="104"/>
        <end position="113"/>
    </location>
</feature>
<feature type="region of interest" description="Disordered" evidence="1">
    <location>
        <begin position="99"/>
        <end position="127"/>
    </location>
</feature>
<dbReference type="AlphaFoldDB" id="A0AAV7SAY1"/>